<dbReference type="Proteomes" id="UP001151760">
    <property type="component" value="Unassembled WGS sequence"/>
</dbReference>
<sequence length="305" mass="33817">MKREGKDFSGRVTPLFATMMVQATQDEGVDSGIPTDSQQPPITTQLSSSRPQKKQSRRKHRKETEVPQDETHHDDSVLDLEKAKDAQAKEIASLKKREDASKQRRLDDAEIFDTNDLHGDEVSTGVEDSVEDSAASKILVTTADEGVTAAKIDEITPTSAPTTVIDELTLAQTLIEIKAAKPKAVTTAATTTTRPKVRGVVVQEPSEFRTTISSSQASQPSKTKDKGKAIMIKPEVPLKKKDQVTLDEEIARNLEAQLQAELIEEEKMVRKKEEEANIALIESWENTQSMMEADRLLAERLQTRE</sequence>
<organism evidence="3 4">
    <name type="scientific">Tanacetum coccineum</name>
    <dbReference type="NCBI Taxonomy" id="301880"/>
    <lineage>
        <taxon>Eukaryota</taxon>
        <taxon>Viridiplantae</taxon>
        <taxon>Streptophyta</taxon>
        <taxon>Embryophyta</taxon>
        <taxon>Tracheophyta</taxon>
        <taxon>Spermatophyta</taxon>
        <taxon>Magnoliopsida</taxon>
        <taxon>eudicotyledons</taxon>
        <taxon>Gunneridae</taxon>
        <taxon>Pentapetalae</taxon>
        <taxon>asterids</taxon>
        <taxon>campanulids</taxon>
        <taxon>Asterales</taxon>
        <taxon>Asteraceae</taxon>
        <taxon>Asteroideae</taxon>
        <taxon>Anthemideae</taxon>
        <taxon>Anthemidinae</taxon>
        <taxon>Tanacetum</taxon>
    </lineage>
</organism>
<evidence type="ECO:0000313" key="3">
    <source>
        <dbReference type="EMBL" id="GJT38196.1"/>
    </source>
</evidence>
<feature type="compositionally biased region" description="Polar residues" evidence="2">
    <location>
        <begin position="208"/>
        <end position="221"/>
    </location>
</feature>
<proteinExistence type="predicted"/>
<keyword evidence="1" id="KW-0175">Coiled coil</keyword>
<feature type="coiled-coil region" evidence="1">
    <location>
        <begin position="246"/>
        <end position="275"/>
    </location>
</feature>
<dbReference type="EMBL" id="BQNB010015286">
    <property type="protein sequence ID" value="GJT38196.1"/>
    <property type="molecule type" value="Genomic_DNA"/>
</dbReference>
<evidence type="ECO:0000313" key="4">
    <source>
        <dbReference type="Proteomes" id="UP001151760"/>
    </source>
</evidence>
<reference evidence="3" key="1">
    <citation type="journal article" date="2022" name="Int. J. Mol. Sci.">
        <title>Draft Genome of Tanacetum Coccineum: Genomic Comparison of Closely Related Tanacetum-Family Plants.</title>
        <authorList>
            <person name="Yamashiro T."/>
            <person name="Shiraishi A."/>
            <person name="Nakayama K."/>
            <person name="Satake H."/>
        </authorList>
    </citation>
    <scope>NUCLEOTIDE SEQUENCE</scope>
</reference>
<feature type="region of interest" description="Disordered" evidence="2">
    <location>
        <begin position="208"/>
        <end position="227"/>
    </location>
</feature>
<gene>
    <name evidence="3" type="ORF">Tco_0938061</name>
</gene>
<accession>A0ABQ5DG23</accession>
<comment type="caution">
    <text evidence="3">The sequence shown here is derived from an EMBL/GenBank/DDBJ whole genome shotgun (WGS) entry which is preliminary data.</text>
</comment>
<reference evidence="3" key="2">
    <citation type="submission" date="2022-01" db="EMBL/GenBank/DDBJ databases">
        <authorList>
            <person name="Yamashiro T."/>
            <person name="Shiraishi A."/>
            <person name="Satake H."/>
            <person name="Nakayama K."/>
        </authorList>
    </citation>
    <scope>NUCLEOTIDE SEQUENCE</scope>
</reference>
<keyword evidence="4" id="KW-1185">Reference proteome</keyword>
<feature type="compositionally biased region" description="Polar residues" evidence="2">
    <location>
        <begin position="34"/>
        <end position="46"/>
    </location>
</feature>
<feature type="region of interest" description="Disordered" evidence="2">
    <location>
        <begin position="23"/>
        <end position="131"/>
    </location>
</feature>
<protein>
    <submittedName>
        <fullName evidence="3">Uncharacterized protein</fullName>
    </submittedName>
</protein>
<evidence type="ECO:0000256" key="2">
    <source>
        <dbReference type="SAM" id="MobiDB-lite"/>
    </source>
</evidence>
<evidence type="ECO:0000256" key="1">
    <source>
        <dbReference type="SAM" id="Coils"/>
    </source>
</evidence>
<feature type="compositionally biased region" description="Basic and acidic residues" evidence="2">
    <location>
        <begin position="62"/>
        <end position="108"/>
    </location>
</feature>
<feature type="compositionally biased region" description="Basic residues" evidence="2">
    <location>
        <begin position="51"/>
        <end position="61"/>
    </location>
</feature>
<name>A0ABQ5DG23_9ASTR</name>